<evidence type="ECO:0000313" key="3">
    <source>
        <dbReference type="EMBL" id="KAK4116078.1"/>
    </source>
</evidence>
<dbReference type="Proteomes" id="UP001302812">
    <property type="component" value="Unassembled WGS sequence"/>
</dbReference>
<dbReference type="EMBL" id="MU853333">
    <property type="protein sequence ID" value="KAK4116078.1"/>
    <property type="molecule type" value="Genomic_DNA"/>
</dbReference>
<reference evidence="3" key="2">
    <citation type="submission" date="2023-05" db="EMBL/GenBank/DDBJ databases">
        <authorList>
            <consortium name="Lawrence Berkeley National Laboratory"/>
            <person name="Steindorff A."/>
            <person name="Hensen N."/>
            <person name="Bonometti L."/>
            <person name="Westerberg I."/>
            <person name="Brannstrom I.O."/>
            <person name="Guillou S."/>
            <person name="Cros-Aarteil S."/>
            <person name="Calhoun S."/>
            <person name="Haridas S."/>
            <person name="Kuo A."/>
            <person name="Mondo S."/>
            <person name="Pangilinan J."/>
            <person name="Riley R."/>
            <person name="Labutti K."/>
            <person name="Andreopoulos B."/>
            <person name="Lipzen A."/>
            <person name="Chen C."/>
            <person name="Yanf M."/>
            <person name="Daum C."/>
            <person name="Ng V."/>
            <person name="Clum A."/>
            <person name="Ohm R."/>
            <person name="Martin F."/>
            <person name="Silar P."/>
            <person name="Natvig D."/>
            <person name="Lalanne C."/>
            <person name="Gautier V."/>
            <person name="Ament-Velasquez S.L."/>
            <person name="Kruys A."/>
            <person name="Hutchinson M.I."/>
            <person name="Powell A.J."/>
            <person name="Barry K."/>
            <person name="Miller A.N."/>
            <person name="Grigoriev I.V."/>
            <person name="Debuchy R."/>
            <person name="Gladieux P."/>
            <person name="Thoren M.H."/>
            <person name="Johannesson H."/>
        </authorList>
    </citation>
    <scope>NUCLEOTIDE SEQUENCE</scope>
    <source>
        <strain evidence="3">CBS 508.74</strain>
    </source>
</reference>
<feature type="domain" description="DUF8212" evidence="2">
    <location>
        <begin position="237"/>
        <end position="370"/>
    </location>
</feature>
<evidence type="ECO:0000259" key="1">
    <source>
        <dbReference type="Pfam" id="PF06985"/>
    </source>
</evidence>
<keyword evidence="4" id="KW-1185">Reference proteome</keyword>
<comment type="caution">
    <text evidence="3">The sequence shown here is derived from an EMBL/GenBank/DDBJ whole genome shotgun (WGS) entry which is preliminary data.</text>
</comment>
<organism evidence="3 4">
    <name type="scientific">Canariomyces notabilis</name>
    <dbReference type="NCBI Taxonomy" id="2074819"/>
    <lineage>
        <taxon>Eukaryota</taxon>
        <taxon>Fungi</taxon>
        <taxon>Dikarya</taxon>
        <taxon>Ascomycota</taxon>
        <taxon>Pezizomycotina</taxon>
        <taxon>Sordariomycetes</taxon>
        <taxon>Sordariomycetidae</taxon>
        <taxon>Sordariales</taxon>
        <taxon>Chaetomiaceae</taxon>
        <taxon>Canariomyces</taxon>
    </lineage>
</organism>
<evidence type="ECO:0000313" key="4">
    <source>
        <dbReference type="Proteomes" id="UP001302812"/>
    </source>
</evidence>
<reference evidence="3" key="1">
    <citation type="journal article" date="2023" name="Mol. Phylogenet. Evol.">
        <title>Genome-scale phylogeny and comparative genomics of the fungal order Sordariales.</title>
        <authorList>
            <person name="Hensen N."/>
            <person name="Bonometti L."/>
            <person name="Westerberg I."/>
            <person name="Brannstrom I.O."/>
            <person name="Guillou S."/>
            <person name="Cros-Aarteil S."/>
            <person name="Calhoun S."/>
            <person name="Haridas S."/>
            <person name="Kuo A."/>
            <person name="Mondo S."/>
            <person name="Pangilinan J."/>
            <person name="Riley R."/>
            <person name="LaButti K."/>
            <person name="Andreopoulos B."/>
            <person name="Lipzen A."/>
            <person name="Chen C."/>
            <person name="Yan M."/>
            <person name="Daum C."/>
            <person name="Ng V."/>
            <person name="Clum A."/>
            <person name="Steindorff A."/>
            <person name="Ohm R.A."/>
            <person name="Martin F."/>
            <person name="Silar P."/>
            <person name="Natvig D.O."/>
            <person name="Lalanne C."/>
            <person name="Gautier V."/>
            <person name="Ament-Velasquez S.L."/>
            <person name="Kruys A."/>
            <person name="Hutchinson M.I."/>
            <person name="Powell A.J."/>
            <person name="Barry K."/>
            <person name="Miller A.N."/>
            <person name="Grigoriev I.V."/>
            <person name="Debuchy R."/>
            <person name="Gladieux P."/>
            <person name="Hiltunen Thoren M."/>
            <person name="Johannesson H."/>
        </authorList>
    </citation>
    <scope>NUCLEOTIDE SEQUENCE</scope>
    <source>
        <strain evidence="3">CBS 508.74</strain>
    </source>
</reference>
<gene>
    <name evidence="3" type="ORF">N656DRAFT_723104</name>
</gene>
<dbReference type="InterPro" id="IPR010730">
    <property type="entry name" value="HET"/>
</dbReference>
<dbReference type="InterPro" id="IPR058525">
    <property type="entry name" value="DUF8212"/>
</dbReference>
<dbReference type="AlphaFoldDB" id="A0AAN6YWG7"/>
<protein>
    <submittedName>
        <fullName evidence="3">HET-domain-containing protein</fullName>
    </submittedName>
</protein>
<dbReference type="PANTHER" id="PTHR10622">
    <property type="entry name" value="HET DOMAIN-CONTAINING PROTEIN"/>
    <property type="match status" value="1"/>
</dbReference>
<proteinExistence type="predicted"/>
<dbReference type="RefSeq" id="XP_064673648.1">
    <property type="nucleotide sequence ID" value="XM_064812513.1"/>
</dbReference>
<feature type="domain" description="Heterokaryon incompatibility" evidence="1">
    <location>
        <begin position="22"/>
        <end position="120"/>
    </location>
</feature>
<dbReference type="Pfam" id="PF06985">
    <property type="entry name" value="HET"/>
    <property type="match status" value="1"/>
</dbReference>
<accession>A0AAN6YWG7</accession>
<name>A0AAN6YWG7_9PEZI</name>
<sequence length="676" mass="74924">MRLLNVTTQEVEEFHEADIPPYAILSHTWGTEELTRQEVESIAQHRTSQQKQQSATQLKAGYAKMAFACSQAAKDGYRYVWIDSCCIDKKSSAEISEAVNSMFNWYQRAAVCYAYLDDVHFDDYTQGYRTWKDDFISSRWFTRGWTLPELLAPRKVVFFAKGWRLLGTKSSLVKTIEKITGIDELTLLEPRLIHNASVAQRMSWAANRTTTRPEDAAYSLMGLFNVNMPIIYGEGENAFLRLQEEIIKRSDDHSIFAWGTLGRGDNPHPTHPHPDHHLDASDLDYDTLTGSVGILARSPKDFAGMQHVVVCTAPPEKHPTSDYALTNKGLHIKLPLVRVHFGHATTSQRHYLGVLDCCTETAPDTRLGVLLAESISGVPNNNVYLRTRTRMPTVVSAADLATLAKPRLIYIPNRLGTGTSPAAGGGIGGNVMTATAGEEEIILIRAPDLFAPGYDVLDIQAKPGAHWNRELRTMRLAGLARRKGRPLSGLLLYQLAVVPFFNRHMKCGFVVRVLVDAGSRNCFVDLLQQRQRQAEGGQGQDRPGEDGFGSALVEEAKRVWENPGSVEVSMPGLEGDPSARGTVTVDVVNPVVYESKQEAAAGTPGVEEDKGLAVGPGDEIKLSSSVTFIEKWERDYQREVEGKVARKYKGVIELSLSSRLWLAPTMNNGEELDQLS</sequence>
<evidence type="ECO:0000259" key="2">
    <source>
        <dbReference type="Pfam" id="PF26640"/>
    </source>
</evidence>
<dbReference type="GeneID" id="89936638"/>
<dbReference type="Pfam" id="PF26640">
    <property type="entry name" value="DUF8212"/>
    <property type="match status" value="1"/>
</dbReference>
<dbReference type="PANTHER" id="PTHR10622:SF10">
    <property type="entry name" value="HET DOMAIN-CONTAINING PROTEIN"/>
    <property type="match status" value="1"/>
</dbReference>